<keyword evidence="1" id="KW-0732">Signal</keyword>
<evidence type="ECO:0000259" key="2">
    <source>
        <dbReference type="PROSITE" id="PS50853"/>
    </source>
</evidence>
<dbReference type="STRING" id="545694.TREPR_1400"/>
<dbReference type="EMBL" id="CP001843">
    <property type="protein sequence ID" value="AEF86019.1"/>
    <property type="molecule type" value="Genomic_DNA"/>
</dbReference>
<evidence type="ECO:0000313" key="3">
    <source>
        <dbReference type="EMBL" id="AEF86019.1"/>
    </source>
</evidence>
<reference evidence="4" key="1">
    <citation type="submission" date="2009-12" db="EMBL/GenBank/DDBJ databases">
        <title>Complete sequence of Treponema primitia strain ZAS-2.</title>
        <authorList>
            <person name="Tetu S.G."/>
            <person name="Matson E."/>
            <person name="Ren Q."/>
            <person name="Seshadri R."/>
            <person name="Elbourne L."/>
            <person name="Hassan K.A."/>
            <person name="Durkin A."/>
            <person name="Radune D."/>
            <person name="Mohamoud Y."/>
            <person name="Shay R."/>
            <person name="Jin S."/>
            <person name="Zhang X."/>
            <person name="Lucey K."/>
            <person name="Ballor N.R."/>
            <person name="Ottesen E."/>
            <person name="Rosenthal R."/>
            <person name="Allen A."/>
            <person name="Leadbetter J.R."/>
            <person name="Paulsen I.T."/>
        </authorList>
    </citation>
    <scope>NUCLEOTIDE SEQUENCE [LARGE SCALE GENOMIC DNA]</scope>
    <source>
        <strain evidence="4">ATCC BAA-887 / DSM 12427 / ZAS-2</strain>
    </source>
</reference>
<dbReference type="NCBIfam" id="NF047446">
    <property type="entry name" value="barrel_OmpL47"/>
    <property type="match status" value="2"/>
</dbReference>
<dbReference type="SUPFAM" id="SSF81296">
    <property type="entry name" value="E set domains"/>
    <property type="match status" value="2"/>
</dbReference>
<feature type="chain" id="PRO_5003336250" evidence="1">
    <location>
        <begin position="25"/>
        <end position="4977"/>
    </location>
</feature>
<dbReference type="Pfam" id="PF05345">
    <property type="entry name" value="He_PIG"/>
    <property type="match status" value="1"/>
</dbReference>
<proteinExistence type="predicted"/>
<protein>
    <submittedName>
        <fullName evidence="3">Putative Ig domain family</fullName>
    </submittedName>
</protein>
<dbReference type="eggNOG" id="COG0841">
    <property type="taxonomic scope" value="Bacteria"/>
</dbReference>
<reference evidence="3 4" key="2">
    <citation type="journal article" date="2011" name="ISME J.">
        <title>RNA-seq reveals cooperative metabolic interactions between two termite-gut spirochete species in co-culture.</title>
        <authorList>
            <person name="Rosenthal A.Z."/>
            <person name="Matson E.G."/>
            <person name="Eldar A."/>
            <person name="Leadbetter J.R."/>
        </authorList>
    </citation>
    <scope>NUCLEOTIDE SEQUENCE [LARGE SCALE GENOMIC DNA]</scope>
    <source>
        <strain evidence="4">ATCC BAA-887 / DSM 12427 / ZAS-2</strain>
    </source>
</reference>
<sequence>MTKRIKYSILSCLLFLTIHPLLMAADYVYTKKIDNDYTITITLKNATSYFTKNNKNYFKGNGIQFDINVTAISSTDSSYITTLIFYDCDTNSNMSGINNISDSFDVKSSIGKQNISIDFYIDHYVVPHTQSRPVYSVPIIQDSYYHSVLYSADNTSPSVEINSGGKAISGTYYTNQNEITITGSASDSGSGVNTATWKYTLNGGEYNGGSVTLKTEGNYPLTFKVKDNIGNEGTKSGAIIIDRTNPTVSIMANPANGWTNGSSVRLDALGSDVLSGLDRQSWQYSTNGGVSWASASAANNSVTITNEEEMDVRFRVKDKAGNTGTASIICGVDKKVPEMELKGDRGGTWTAEKQEVLEIKASDGLSGMASLDYSLDNGSWVGISSFQGKITITEDGAHTAIFRAKDKAGNEANLSGRVNIDTTPPVFTASLDGIVCREDGNWKIPLKLTGISDWGSGFDFASLAYFLDAGNKTKLNGTRMGAVFNSLISVKSLAGGNHTIKVYAEDMVGNIQEQSITITVDDVPPVISPGSLLADTPEKAVWTNRNYFDYTIIDPGTGVKSKSVELKTLLQSGFSSAFSGFTHDGSRITFRNDAPDGTYQVLLTASDNANNIAERTFYFKLDRTPPRILQEAYKSSQGKITIAAFDDSSGVDEAGWYSVVPGVSGPGGYTIEAQSLGEGKWEKEFTLKDKAGNSAKQAVVFYIDLTPPQVSLSLPPYGTKEKLPVTISSADNLLEITHLWYRLDGAKTELEKSRWKSMEIALASLAEGKHTIRAGGTDEVGNSGEGIEYQFIIDRTPPELRAGEFRDGNNPDRILGKDDYTAGGGVLVTIAGIDKYMQGAEEHQGIIKYYSWGTTQKSDVQPVFSPMNQSEGNKFALKNLRDGINYVYVRAEDGAGNFSNTLAFILLQDQSSPGAPVIRSSTHAEARIVEQASFLSRGEFTFSPAFGIKSGARAYRYRLEKLIIREGQEGPGVTILEGLVSNTDQEGKGRLSLELEDNDEYEFYRLAVSCIGGNYNAGSEGLYRFRVDTEAPGDLRIQAIPQAESSFWYNQGDTLIRWNKPRDMTGVAEYRYRLSDASSEISSTGGEAELRAEDPLLWDHTPDTVITANLRDLLGDSGAGTVHVGVWAIDYAGNRKFGTNSFKVDFIPPEFKNTKLAFADAENITGKGKLVFWGKLDDRDSGVDHVTLLVTNNGITRSYTLGPDTEEYIISPLDDNQVFTVVLRAYDRAGNFTEQWGACATGNVPVPETYSIPYQEMINGYRLTGMRIIGQESTSYADIVLHVPDGIDMSSITVFDGSEIRKPLDFLIFEETDEGEGVFRGGRSGSGRYELRSGGFTLEGSVIGFDRTRGLTVGDSAYTRPVIEDGRRKDRTAALGTASVGNPPMSIVSSNRVSIGNKGSIESYTGSGSGFTLTDVEELGLGNGREWFTGEDLSFDRDLFDRLGISLEPAVEGETLRLRQSRMDPASMNLGAELDISADKPLNLTMADTVYGVRKGGLRGSSLEIYEAVLSLPQGYEPRELEIRNFIIDSLTGLVKCGPDFAAGTSGEDSRALVTVTIPEGGAVFEGTSIYFDTRGRLMVSGTLSSGLYGVFKTGDTQLTNLGINWESGPGISGFSALVHGFAVTGHQTRLSAKGIYVAEGTIDIWGNRLGINGLGLKEGEPNGVYSDGIITGEFSGDPGYGSLLKVSSAALMDPGLFGTIAVPLSPDISDQTGERFLNFTGAKLESDGAVRGNYPGERAFGIAGALLRAENILFEDGLLRIGKGSLEPVPNLDSGSLVFTGLSLNSNGVFSKGIAKGNRQFNAGGWNVKYKELYFDGGGINGRGFINLPEKLGSRTLEFPESRISPEGLFASSVLQEVRDILIIKGLSLSVDGVSLKALNEGYVLEAAYPLLSLMEINGPDILFGKTQFNCDGTVFLGEKEWRTISFSSRNGYPMETKNAGIENDGLALEGSLTFQWGDRQISFPAGKFYFRPDLSLTGAGPDTGTLFNYAGWSIRGENIRFDPDRIRIGLGKVLYREIEFNIGEIVISLEGKLFNRVISKQDISVSLFGSGARITETRFSEDGIEASVAITLPKLLGGKSFDFEKVGLRQNGEFRIEKKIDKIGFTAQGFTFSMEDIFLDENGLLAEKTMITLPVSMEGVTISANGVWISNTGKLTLENAQVSPFTLWNMEFKLSNFSIQNELVNLEGSIRLPQDIAGELAGREIRINDFTADLAGKIKSIDIHLDGEYKVPFAGVWDLIFRNVSVTYAAGQPWIVAEQVKLLFPVEYKVDNAYIDHVKFNPISGKFEFADITLEGKAPLNIGFCGIDFYLNRLSVNSERTIAFSGSVQFPASGMPDFIAGKTAEVKNFEIRRDGSLGNMNISLDGLEGAIIPYMKGLSLKKGSVSLLKEGEKSLAMSIAGNISFGKDMPEWVAGTSLKIDTFTFDTASLEITRLKASVTLPTANALGNLFSKLTIGIDWNEVKQTGFLNLSGSLILPNSFPDVFAGQEAKINNFKIGFDGVIQSFTAKYNSEKGKVYNAFSAVQLRDIAIEASLKKEVMKFDLAGTVILQEGKFPAGIGGLQTAIAMEFDTVSGLKSASASAALPQNKLFDVMELMNGAFSISKQEGSPLEVSIAGKLKLPDNFPEGLRGTTVNIGKFTINTAGEIADLNIGVEGLNVKIFNAVNLSNGRLFFKKGTGHEFLIDVGGKISITRPGLPEAISKASLEIRKFELSTKDGLKAFDVGLSTGTKLEFPILGGIKISVTSLGVSNSGLSLSAGAEFPSNYPGLANIRIALKVLKFSWDGTLMDIQGGFSNAAINIGGFTVKFEELFFERDSSNQFWVTLKSCRLEIPANFGSFGGQYVALKNAKFNPKNGSFLGDIEISKIQTVIAGFTLIMDKPALEFSQGRISFSKVTLKLPDFIAPKGELALKNVSLSAANGLQVGGGSIKLPSFDVGVLSFSNIQVEFSITDGEYILGGGGSVLIPGAGNIGVIISFATKSSTYPLGLKQAEFSYIVAMGGIPLGNSGLFLSGIKGGIAYGPPDEVPGFYRGMFNSKGPRLVMGLHVGDYYGGTIIGMAPTVWVDITNGIWAFEGTALVLRGALNISATTSATLGRQGFVGDFYVSLSYAEGGVTIYIFDKQGTTILSGVGYVRFGLAKGAIINSWLIKIPTGNMWLARISADFGRFSNGRSGFKGSVDLPLVGYVGVFVGPGVFDFGALSSYQIEKPSWTQSFRPALVPGENPDTLSQDSYDRPGDDDLIYSVFVPPGNKDIAAPLNMLQAEYGRMDKIPPSGLQRLIVILTYSDGAPELTVRSPSGIEYREGYPGMETVLVEGGIVFSIPSNEAGIWQLRVQELEEKYYELSVLGSKALPVMNIREPSYGLEKVVSELRVQGTTDQSGRSFRIFAREAEGLPAMELGTRMTRADGSFDVTVPVFDLCDGEYYICAEFETTGTEVSPMVYAPGKILVERSDLPLLAPANLTAAETNVGTLSLRWANANGGRTGGYKLRIVNVREDTESILYVGNITSLDLPGYEAGQELSFAICTLDSEYKAGPWSDPVTMVFGSERPVWNSPAVYSKRIEARGTIGGFVEGRIQGRVENFKLQGDASDYIGARYAGAEQDSFLNIHFAGPVRIDGPIFEMPWYMGIAETMTPGLYEYPWELFNEANGALSSPFTLVIDLRWPQPDISAVEPAEIDPGLENVLTIYGNGFMPGSRVFWEGEELAILEADPSPGFLRALLPRIRDMEALRAKDGKGELTLEGPGGDRARFTVTVLLPDWRLTNYTLSAETVPGGKLNYAFGALSLNGFEGPLSFRILEKPDELDISLPLPVLTAGGRTTGGIKVEARENAAPGIYKINIEGQRGKFFELITIVREELPSARLSSVVPRAAYRGEDVHLYGYGFGSKGTLYLNEQVIPAKSWSGEEIVFTTPDDGASGKLRILVGGNESNVLNFTVRERGFIMYPSASDIELAAGEGKTINITISGYDDMVELSTECEENAPFAAVLEKSEIRPGDSVGLTIRAEPFAANGLWKIAIRGRSRGFEVTEGITVRIGSSLIITTSKLPDGYVEQSYSGEIISRNARGITEYRVIRGSLPPGLSLSLRGIISGRPLERGQYPVEIEVQDGKGWKDSRSYTITVWEEIWGQEGRDGGRSRSVVSDLPASGDQAWTVQGNAPVLQILGVENLIIIRGQGGLGALRIRDGSQAWKIEGLYRQLICAGGRLYALTGETLEVRDPLTGNLLWTREGILAISSDGATLMELTPTALFFRNPARGTLIEERKRTIPVAETLWVYGTLYEIQGSRLIPLYGPGKPWDAGEEILAIGADSRGGVAVTAESLILFDNELREILRVQGAHSPDTLISLTEAGVSLLDRGRLSSYKRDDLSLQWQRQIGLRDKTGAAGQDDAVPGNGKEKTIVAGKEGLSVFNRYTGGSIWRDARAYGAFALYHEGIYAADTDGVIHAFKGHPNIQAPVTELRVTPAAPDGSQGWYTQNPLLEIISTDIETYAAEIPMQHNSDSWEEAPASLVLEDGEHMIRAYGVDTRGLRGKDVQVQLKVDSGAPESSFTLSPVEREGGWYNSTVTLSLEVQDSVSGIDWIWDSTGAYTAPVVFADQGVHHYSWYALDKAGNREEIRSKDIRIDFEPPLMEVSVLYDQGMGELTLKARDALSGVARIEYRVNNGPVEIYREPVVFMEEGGYRVFYRGVDRADNSGSWQACDVWVAPNRSTVSMIDHAEINGAERAVMYHAHNGMPLIRGGEDMDIGSSSHRDTAAMTRLPSYTLGAEYILWEEGDELLDERAGIRFRVLRDAVVYLFLPKKTEAPPAWGFVEERGELNRFYYPGGVSVYMRRYGAQAVVELPGTPAGLSQPLIMVQERGSVVADILVRQEIVEADAVESAQLATPTLVGKFPAQVFILEALVQPWQYRRRLPLRERWLVYGDEGWMPLEGNRWEAAEVAIGESGHLRFRLELYTPDGVVEYRAEKAVELDGDFVEEQEN</sequence>
<dbReference type="eggNOG" id="COG4625">
    <property type="taxonomic scope" value="Bacteria"/>
</dbReference>
<dbReference type="eggNOG" id="COG4733">
    <property type="taxonomic scope" value="Bacteria"/>
</dbReference>
<dbReference type="InterPro" id="IPR014756">
    <property type="entry name" value="Ig_E-set"/>
</dbReference>
<dbReference type="Proteomes" id="UP000009223">
    <property type="component" value="Chromosome"/>
</dbReference>
<dbReference type="InterPro" id="IPR036116">
    <property type="entry name" value="FN3_sf"/>
</dbReference>
<feature type="signal peptide" evidence="1">
    <location>
        <begin position="1"/>
        <end position="24"/>
    </location>
</feature>
<dbReference type="KEGG" id="tpi:TREPR_1400"/>
<feature type="domain" description="Fibronectin type-III" evidence="2">
    <location>
        <begin position="3459"/>
        <end position="3551"/>
    </location>
</feature>
<name>F5YQP1_TREPZ</name>
<keyword evidence="4" id="KW-1185">Reference proteome</keyword>
<dbReference type="InterPro" id="IPR013783">
    <property type="entry name" value="Ig-like_fold"/>
</dbReference>
<organism evidence="3 4">
    <name type="scientific">Treponema primitia (strain ATCC BAA-887 / DSM 12427 / ZAS-2)</name>
    <dbReference type="NCBI Taxonomy" id="545694"/>
    <lineage>
        <taxon>Bacteria</taxon>
        <taxon>Pseudomonadati</taxon>
        <taxon>Spirochaetota</taxon>
        <taxon>Spirochaetia</taxon>
        <taxon>Spirochaetales</taxon>
        <taxon>Treponemataceae</taxon>
        <taxon>Treponema</taxon>
    </lineage>
</organism>
<dbReference type="Gene3D" id="2.60.40.10">
    <property type="entry name" value="Immunoglobulins"/>
    <property type="match status" value="3"/>
</dbReference>
<dbReference type="PROSITE" id="PS50853">
    <property type="entry name" value="FN3"/>
    <property type="match status" value="1"/>
</dbReference>
<evidence type="ECO:0000256" key="1">
    <source>
        <dbReference type="SAM" id="SignalP"/>
    </source>
</evidence>
<dbReference type="InterPro" id="IPR058094">
    <property type="entry name" value="Ig-like_OmpL47-like"/>
</dbReference>
<dbReference type="InterPro" id="IPR003961">
    <property type="entry name" value="FN3_dom"/>
</dbReference>
<dbReference type="HOGENOM" id="CLU_223356_0_0_12"/>
<accession>F5YQP1</accession>
<dbReference type="SUPFAM" id="SSF49265">
    <property type="entry name" value="Fibronectin type III"/>
    <property type="match status" value="1"/>
</dbReference>
<dbReference type="OrthoDB" id="366000at2"/>
<gene>
    <name evidence="3" type="ordered locus">TREPR_1400</name>
</gene>
<evidence type="ECO:0000313" key="4">
    <source>
        <dbReference type="Proteomes" id="UP000009223"/>
    </source>
</evidence>